<reference evidence="2 3" key="1">
    <citation type="submission" date="2016-10" db="EMBL/GenBank/DDBJ databases">
        <authorList>
            <person name="de Groot N.N."/>
        </authorList>
    </citation>
    <scope>NUCLEOTIDE SEQUENCE [LARGE SCALE GENOMIC DNA]</scope>
    <source>
        <strain evidence="2 3">DSM 797</strain>
    </source>
</reference>
<gene>
    <name evidence="2" type="ORF">SAMN04515677_101647</name>
</gene>
<evidence type="ECO:0000256" key="1">
    <source>
        <dbReference type="SAM" id="Phobius"/>
    </source>
</evidence>
<keyword evidence="1" id="KW-0812">Transmembrane</keyword>
<keyword evidence="3" id="KW-1185">Reference proteome</keyword>
<keyword evidence="1" id="KW-0472">Membrane</keyword>
<keyword evidence="1" id="KW-1133">Transmembrane helix</keyword>
<accession>A0A1G9JGP8</accession>
<dbReference type="RefSeq" id="WP_092722779.1">
    <property type="nucleotide sequence ID" value="NZ_FNGW01000001.1"/>
</dbReference>
<feature type="transmembrane region" description="Helical" evidence="1">
    <location>
        <begin position="66"/>
        <end position="85"/>
    </location>
</feature>
<proteinExistence type="predicted"/>
<evidence type="ECO:0000313" key="2">
    <source>
        <dbReference type="EMBL" id="SDL36757.1"/>
    </source>
</evidence>
<dbReference type="Proteomes" id="UP000199068">
    <property type="component" value="Unassembled WGS sequence"/>
</dbReference>
<protein>
    <submittedName>
        <fullName evidence="2">Uncharacterized protein</fullName>
    </submittedName>
</protein>
<name>A0A1G9JGP8_9FIRM</name>
<dbReference type="AlphaFoldDB" id="A0A1G9JGP8"/>
<dbReference type="EMBL" id="FNGW01000001">
    <property type="protein sequence ID" value="SDL36757.1"/>
    <property type="molecule type" value="Genomic_DNA"/>
</dbReference>
<dbReference type="STRING" id="1121325.SAMN04515677_101647"/>
<sequence>MQNLIEKFIKDYRENLMDIVIITSGMFIILKMTNIYKTLASIFLIHTINYLIDLYGSCKNKDNKNISKYAMQSIITLVSAIYIYTNY</sequence>
<evidence type="ECO:0000313" key="3">
    <source>
        <dbReference type="Proteomes" id="UP000199068"/>
    </source>
</evidence>
<organism evidence="2 3">
    <name type="scientific">Romboutsia lituseburensis DSM 797</name>
    <dbReference type="NCBI Taxonomy" id="1121325"/>
    <lineage>
        <taxon>Bacteria</taxon>
        <taxon>Bacillati</taxon>
        <taxon>Bacillota</taxon>
        <taxon>Clostridia</taxon>
        <taxon>Peptostreptococcales</taxon>
        <taxon>Peptostreptococcaceae</taxon>
        <taxon>Romboutsia</taxon>
    </lineage>
</organism>